<dbReference type="CDD" id="cd05233">
    <property type="entry name" value="SDR_c"/>
    <property type="match status" value="1"/>
</dbReference>
<evidence type="ECO:0000256" key="2">
    <source>
        <dbReference type="ARBA" id="ARBA00023002"/>
    </source>
</evidence>
<name>A0AAE7CMX3_STRAT</name>
<gene>
    <name evidence="3" type="ORF">AFM16_28920</name>
    <name evidence="4" type="ORF">HCX60_29455</name>
</gene>
<keyword evidence="5" id="KW-1185">Reference proteome</keyword>
<protein>
    <submittedName>
        <fullName evidence="4">SDR family oxidoreductase</fullName>
    </submittedName>
</protein>
<keyword evidence="2" id="KW-0560">Oxidoreductase</keyword>
<dbReference type="Gene3D" id="3.40.50.720">
    <property type="entry name" value="NAD(P)-binding Rossmann-like Domain"/>
    <property type="match status" value="1"/>
</dbReference>
<proteinExistence type="inferred from homology"/>
<dbReference type="InterPro" id="IPR051122">
    <property type="entry name" value="SDR_DHRS6-like"/>
</dbReference>
<dbReference type="PANTHER" id="PTHR43477">
    <property type="entry name" value="DIHYDROANTICAPSIN 7-DEHYDROGENASE"/>
    <property type="match status" value="1"/>
</dbReference>
<evidence type="ECO:0000256" key="1">
    <source>
        <dbReference type="ARBA" id="ARBA00006484"/>
    </source>
</evidence>
<evidence type="ECO:0000313" key="4">
    <source>
        <dbReference type="EMBL" id="QIT47136.1"/>
    </source>
</evidence>
<organism evidence="4 6">
    <name type="scientific">Streptomyces antibioticus</name>
    <dbReference type="NCBI Taxonomy" id="1890"/>
    <lineage>
        <taxon>Bacteria</taxon>
        <taxon>Bacillati</taxon>
        <taxon>Actinomycetota</taxon>
        <taxon>Actinomycetes</taxon>
        <taxon>Kitasatosporales</taxon>
        <taxon>Streptomycetaceae</taxon>
        <taxon>Streptomyces</taxon>
    </lineage>
</organism>
<evidence type="ECO:0000313" key="5">
    <source>
        <dbReference type="Proteomes" id="UP000190306"/>
    </source>
</evidence>
<dbReference type="RefSeq" id="WP_167797273.1">
    <property type="nucleotide sequence ID" value="NZ_CM007717.1"/>
</dbReference>
<dbReference type="EMBL" id="CP050692">
    <property type="protein sequence ID" value="QIT47136.1"/>
    <property type="molecule type" value="Genomic_DNA"/>
</dbReference>
<dbReference type="InterPro" id="IPR036291">
    <property type="entry name" value="NAD(P)-bd_dom_sf"/>
</dbReference>
<dbReference type="GO" id="GO:0016491">
    <property type="term" value="F:oxidoreductase activity"/>
    <property type="evidence" value="ECO:0007669"/>
    <property type="project" value="UniProtKB-KW"/>
</dbReference>
<dbReference type="SUPFAM" id="SSF51735">
    <property type="entry name" value="NAD(P)-binding Rossmann-fold domains"/>
    <property type="match status" value="1"/>
</dbReference>
<dbReference type="InterPro" id="IPR002347">
    <property type="entry name" value="SDR_fam"/>
</dbReference>
<dbReference type="EMBL" id="LHQL01000014">
    <property type="protein sequence ID" value="OOQ46833.1"/>
    <property type="molecule type" value="Genomic_DNA"/>
</dbReference>
<dbReference type="PANTHER" id="PTHR43477:SF1">
    <property type="entry name" value="DIHYDROANTICAPSIN 7-DEHYDROGENASE"/>
    <property type="match status" value="1"/>
</dbReference>
<dbReference type="Proteomes" id="UP000502504">
    <property type="component" value="Chromosome"/>
</dbReference>
<dbReference type="AlphaFoldDB" id="A0AAE7CMX3"/>
<reference evidence="4 6" key="2">
    <citation type="submission" date="2020-03" db="EMBL/GenBank/DDBJ databases">
        <title>Is there a link between lipid content and antibiotic production in Streptomyces?</title>
        <authorList>
            <person name="David M."/>
            <person name="Lejeune C."/>
            <person name="Abreu S."/>
            <person name="Thibessard A."/>
            <person name="Leblond P."/>
            <person name="Chaminade P."/>
            <person name="Virolle M.-J."/>
        </authorList>
    </citation>
    <scope>NUCLEOTIDE SEQUENCE [LARGE SCALE GENOMIC DNA]</scope>
    <source>
        <strain evidence="4 6">DSM 41481</strain>
    </source>
</reference>
<evidence type="ECO:0000313" key="3">
    <source>
        <dbReference type="EMBL" id="OOQ46833.1"/>
    </source>
</evidence>
<evidence type="ECO:0000313" key="6">
    <source>
        <dbReference type="Proteomes" id="UP000502504"/>
    </source>
</evidence>
<dbReference type="Proteomes" id="UP000190306">
    <property type="component" value="Chromosome"/>
</dbReference>
<reference evidence="3 5" key="1">
    <citation type="submission" date="2015-07" db="EMBL/GenBank/DDBJ databases">
        <title>Draft Genome Sequence of Streptomyces antibioticus, IMRU 3720 reveals insights in the evolution of actinomycin biosynthetic gene clusters in Streptomyces.</title>
        <authorList>
            <person name="Crnovcic I."/>
            <person name="Ruckert C."/>
            <person name="Kalinowksi J."/>
            <person name="Keller U."/>
        </authorList>
    </citation>
    <scope>NUCLEOTIDE SEQUENCE [LARGE SCALE GENOMIC DNA]</scope>
    <source>
        <strain evidence="3 5">DSM 41481</strain>
    </source>
</reference>
<comment type="similarity">
    <text evidence="1">Belongs to the short-chain dehydrogenases/reductases (SDR) family.</text>
</comment>
<sequence length="261" mass="27295">MSSRPAPVEEPEDPLDEPFLLGRTVLVVGASGGIGEGITRALLELGATVVAAGRSEARLNRLADYTDGIGPGVLHPHAVDLSDPDSAAVRTRLADRHGKFDGAVLTIGNWGPPEPTPLLDVSDAVWDAMIADNLTSHFRALRVVTPLLPVDGALVHLTGLSAEIAFPGAALVGATNAAKKSLLRTLTAELDGAGPRIYELVIGRIRTRPRAALGVDSPAWLSGADLGRHAAELIAHRGPWTAEPLQYLLDRASGVLTALPQ</sequence>
<accession>A0AAE7CMX3</accession>
<dbReference type="Pfam" id="PF13561">
    <property type="entry name" value="adh_short_C2"/>
    <property type="match status" value="1"/>
</dbReference>